<keyword evidence="1" id="KW-0040">ANK repeat</keyword>
<feature type="region of interest" description="Disordered" evidence="2">
    <location>
        <begin position="416"/>
        <end position="451"/>
    </location>
</feature>
<dbReference type="SMART" id="SM00248">
    <property type="entry name" value="ANK"/>
    <property type="match status" value="9"/>
</dbReference>
<dbReference type="KEGG" id="spu:578993"/>
<dbReference type="Proteomes" id="UP000007110">
    <property type="component" value="Unassembled WGS sequence"/>
</dbReference>
<dbReference type="InterPro" id="IPR036770">
    <property type="entry name" value="Ankyrin_rpt-contain_sf"/>
</dbReference>
<protein>
    <recommendedName>
        <fullName evidence="5">Ankyrin repeat and EF-hand domain-containing protein 1</fullName>
    </recommendedName>
</protein>
<evidence type="ECO:0000256" key="1">
    <source>
        <dbReference type="PROSITE-ProRule" id="PRU00023"/>
    </source>
</evidence>
<feature type="region of interest" description="Disordered" evidence="2">
    <location>
        <begin position="649"/>
        <end position="701"/>
    </location>
</feature>
<dbReference type="Gene3D" id="1.25.40.20">
    <property type="entry name" value="Ankyrin repeat-containing domain"/>
    <property type="match status" value="3"/>
</dbReference>
<feature type="repeat" description="ANK" evidence="1">
    <location>
        <begin position="80"/>
        <end position="112"/>
    </location>
</feature>
<dbReference type="AlphaFoldDB" id="A0A7M7RAP4"/>
<dbReference type="OrthoDB" id="539213at2759"/>
<reference evidence="3" key="2">
    <citation type="submission" date="2021-01" db="UniProtKB">
        <authorList>
            <consortium name="EnsemblMetazoa"/>
        </authorList>
    </citation>
    <scope>IDENTIFICATION</scope>
</reference>
<keyword evidence="4" id="KW-1185">Reference proteome</keyword>
<dbReference type="SUPFAM" id="SSF48403">
    <property type="entry name" value="Ankyrin repeat"/>
    <property type="match status" value="2"/>
</dbReference>
<feature type="repeat" description="ANK" evidence="1">
    <location>
        <begin position="184"/>
        <end position="216"/>
    </location>
</feature>
<dbReference type="InterPro" id="IPR052801">
    <property type="entry name" value="Ankyrin-EF-hand"/>
</dbReference>
<dbReference type="Gene3D" id="1.10.238.10">
    <property type="entry name" value="EF-hand"/>
    <property type="match status" value="1"/>
</dbReference>
<dbReference type="EnsemblMetazoa" id="XM_779129">
    <property type="protein sequence ID" value="XP_784222"/>
    <property type="gene ID" value="LOC578993"/>
</dbReference>
<feature type="repeat" description="ANK" evidence="1">
    <location>
        <begin position="556"/>
        <end position="588"/>
    </location>
</feature>
<feature type="compositionally biased region" description="Polar residues" evidence="2">
    <location>
        <begin position="684"/>
        <end position="696"/>
    </location>
</feature>
<dbReference type="Pfam" id="PF12796">
    <property type="entry name" value="Ank_2"/>
    <property type="match status" value="3"/>
</dbReference>
<evidence type="ECO:0008006" key="5">
    <source>
        <dbReference type="Google" id="ProtNLM"/>
    </source>
</evidence>
<proteinExistence type="predicted"/>
<dbReference type="PANTHER" id="PTHR24127:SF1">
    <property type="entry name" value="ANKYRIN REPEAT AND EF-HAND DOMAIN-CONTAINING PROTEIN 1"/>
    <property type="match status" value="1"/>
</dbReference>
<evidence type="ECO:0000313" key="3">
    <source>
        <dbReference type="EnsemblMetazoa" id="XP_784222"/>
    </source>
</evidence>
<feature type="repeat" description="ANK" evidence="1">
    <location>
        <begin position="217"/>
        <end position="249"/>
    </location>
</feature>
<dbReference type="InterPro" id="IPR002110">
    <property type="entry name" value="Ankyrin_rpt"/>
</dbReference>
<dbReference type="InterPro" id="IPR011992">
    <property type="entry name" value="EF-hand-dom_pair"/>
</dbReference>
<reference evidence="4" key="1">
    <citation type="submission" date="2015-02" db="EMBL/GenBank/DDBJ databases">
        <title>Genome sequencing for Strongylocentrotus purpuratus.</title>
        <authorList>
            <person name="Murali S."/>
            <person name="Liu Y."/>
            <person name="Vee V."/>
            <person name="English A."/>
            <person name="Wang M."/>
            <person name="Skinner E."/>
            <person name="Han Y."/>
            <person name="Muzny D.M."/>
            <person name="Worley K.C."/>
            <person name="Gibbs R.A."/>
        </authorList>
    </citation>
    <scope>NUCLEOTIDE SEQUENCE</scope>
</reference>
<name>A0A7M7RAP4_STRPU</name>
<accession>A0A7M7RAP4</accession>
<dbReference type="SUPFAM" id="SSF47473">
    <property type="entry name" value="EF-hand"/>
    <property type="match status" value="1"/>
</dbReference>
<dbReference type="PROSITE" id="PS50088">
    <property type="entry name" value="ANK_REPEAT"/>
    <property type="match status" value="8"/>
</dbReference>
<evidence type="ECO:0000313" key="4">
    <source>
        <dbReference type="Proteomes" id="UP000007110"/>
    </source>
</evidence>
<organism evidence="3 4">
    <name type="scientific">Strongylocentrotus purpuratus</name>
    <name type="common">Purple sea urchin</name>
    <dbReference type="NCBI Taxonomy" id="7668"/>
    <lineage>
        <taxon>Eukaryota</taxon>
        <taxon>Metazoa</taxon>
        <taxon>Echinodermata</taxon>
        <taxon>Eleutherozoa</taxon>
        <taxon>Echinozoa</taxon>
        <taxon>Echinoidea</taxon>
        <taxon>Euechinoidea</taxon>
        <taxon>Echinacea</taxon>
        <taxon>Camarodonta</taxon>
        <taxon>Echinidea</taxon>
        <taxon>Strongylocentrotidae</taxon>
        <taxon>Strongylocentrotus</taxon>
    </lineage>
</organism>
<dbReference type="FunCoup" id="A0A7M7RAP4">
    <property type="interactions" value="553"/>
</dbReference>
<feature type="repeat" description="ANK" evidence="1">
    <location>
        <begin position="250"/>
        <end position="282"/>
    </location>
</feature>
<dbReference type="GeneID" id="578993"/>
<dbReference type="RefSeq" id="XP_784222.2">
    <property type="nucleotide sequence ID" value="XM_779129.5"/>
</dbReference>
<feature type="repeat" description="ANK" evidence="1">
    <location>
        <begin position="523"/>
        <end position="555"/>
    </location>
</feature>
<sequence length="782" mass="86636">MPVAQTRLEILQVHKFLQCVRSKDKAQIEKLCSNGVPHLVNYSEPEEGETGLHLAARVNDEEMVRFLLDLGAHPNVIDLKGRTAAMRAAEFGHVQTLEILATAGSDMKIKDTDGKGILFFCILPTSRHARCTAIVIENGAECNNTSNDGMPLLVVACLEAKENEDICKKLLDQGADPNSTHPSTGRTALNAAAGSGSVEVVKAILSKGGNVNTPDKNMLTPTHRASMRGHFEVLQILASYDADFGCVDVILNTPVHYAAEGGHALCCRYLAQRGAKAHMKNEDGLLPKVIAKNFGFKDALKECKKAEKLAKKIQTGGKLPTEPWAVRVYDWANARQEELSKKFMEMDPEMNEVISKDQFYDVLISFDAPVNEEDFKKLFQLHDKMKENVINYSDFLGAKKYVHKTYLMSAYAKKDKKKKGKKGKKKKGKTKVPMPICLGPEGDRTERGGPPPVFIERHVPFTDTGRFDRNRPPLHPIQDDSAWYLSHPEKTYINVNDAAKMGDLDSLRQAFIHGRSVDVRDKYFKTALMIACGQGNFEISKFLVDNGAQVNTCDNFKWTPLHHACLSGQLDIVQRLVEAGADMNAQALNGGTPLMRAIQTGSPNVVQYLINRGCSVQLENRKGDTAMDVARWWADPRVLQIVSDKFETIPTPKEGKKKGKKSAGKKSDGVKRAQSVPPIPQGGLISQPSGTDSPITTPRERKGSVLRAASAMAGGIEHQEDITYIPLKAWSNVPNTMELIIKKEQRRQRYGDGIDFPDYRHPFNENFMKKSEELGGVDSDDD</sequence>
<dbReference type="InParanoid" id="A0A7M7RAP4"/>
<feature type="repeat" description="ANK" evidence="1">
    <location>
        <begin position="589"/>
        <end position="621"/>
    </location>
</feature>
<dbReference type="Pfam" id="PF00023">
    <property type="entry name" value="Ank"/>
    <property type="match status" value="2"/>
</dbReference>
<dbReference type="PANTHER" id="PTHR24127">
    <property type="entry name" value="ANKYRIN REPEAT AND EF-HAND DOMAIN-CONTAINING PROTEIN 1"/>
    <property type="match status" value="1"/>
</dbReference>
<feature type="compositionally biased region" description="Basic residues" evidence="2">
    <location>
        <begin position="655"/>
        <end position="664"/>
    </location>
</feature>
<dbReference type="OMA" id="WSCEHET"/>
<feature type="compositionally biased region" description="Basic residues" evidence="2">
    <location>
        <begin position="416"/>
        <end position="430"/>
    </location>
</feature>
<feature type="repeat" description="ANK" evidence="1">
    <location>
        <begin position="47"/>
        <end position="79"/>
    </location>
</feature>
<evidence type="ECO:0000256" key="2">
    <source>
        <dbReference type="SAM" id="MobiDB-lite"/>
    </source>
</evidence>
<dbReference type="PROSITE" id="PS50297">
    <property type="entry name" value="ANK_REP_REGION"/>
    <property type="match status" value="6"/>
</dbReference>
<dbReference type="PRINTS" id="PR01415">
    <property type="entry name" value="ANKYRIN"/>
</dbReference>